<proteinExistence type="predicted"/>
<reference evidence="2 3" key="3">
    <citation type="submission" date="2016-01" db="EMBL/GenBank/DDBJ databases">
        <title>The new phylogeny of the genus Mycobacterium.</title>
        <authorList>
            <person name="Tarcisio F."/>
            <person name="Conor M."/>
            <person name="Antonella G."/>
            <person name="Elisabetta G."/>
            <person name="Giulia F.S."/>
            <person name="Sara T."/>
            <person name="Anna F."/>
            <person name="Clotilde B."/>
            <person name="Roberto B."/>
            <person name="Veronica D.S."/>
            <person name="Fabio R."/>
            <person name="Monica P."/>
            <person name="Olivier J."/>
            <person name="Enrico T."/>
            <person name="Nicola S."/>
        </authorList>
    </citation>
    <scope>NUCLEOTIDE SEQUENCE [LARGE SCALE GENOMIC DNA]</scope>
    <source>
        <strain evidence="2 3">DSM 44626</strain>
    </source>
</reference>
<accession>A0A024K0G8</accession>
<dbReference type="HOGENOM" id="CLU_083027_0_0_11"/>
<organism evidence="1">
    <name type="scientific">Mycobacterium triplex</name>
    <dbReference type="NCBI Taxonomy" id="47839"/>
    <lineage>
        <taxon>Bacteria</taxon>
        <taxon>Bacillati</taxon>
        <taxon>Actinomycetota</taxon>
        <taxon>Actinomycetes</taxon>
        <taxon>Mycobacteriales</taxon>
        <taxon>Mycobacteriaceae</taxon>
        <taxon>Mycobacterium</taxon>
        <taxon>Mycobacterium simiae complex</taxon>
    </lineage>
</organism>
<sequence>MTTAEIVRGDRSGGATTSHTILVPALELLLREVGTHAAASDYEQAVLEDNILGKGTIESRRRTLRYLRELYVLRNNSLLFRALSGLWTDDPVGQPLLAGLCALARDPVFRASAQAIFDSEPGDPVTSANLAEAVGKTFPDAYSDSTLAKTGRNTFSSWEQTGHLRAVARTGKVRQRAMCTPATTAFALLLGHLEGASGAALFDTLWARALDRPKAHLIDMAAAASKRSLIDFRHSGGISEVTFTELLRPMEEHLL</sequence>
<dbReference type="EMBL" id="LQPY01000017">
    <property type="protein sequence ID" value="ORX04791.1"/>
    <property type="molecule type" value="Genomic_DNA"/>
</dbReference>
<keyword evidence="3" id="KW-1185">Reference proteome</keyword>
<dbReference type="RefSeq" id="WP_036470030.1">
    <property type="nucleotide sequence ID" value="NZ_HG964446.1"/>
</dbReference>
<evidence type="ECO:0000313" key="1">
    <source>
        <dbReference type="EMBL" id="CDO89416.1"/>
    </source>
</evidence>
<evidence type="ECO:0000313" key="2">
    <source>
        <dbReference type="EMBL" id="ORX04791.1"/>
    </source>
</evidence>
<dbReference type="EMBL" id="HG964446">
    <property type="protein sequence ID" value="CDO89416.1"/>
    <property type="molecule type" value="Genomic_DNA"/>
</dbReference>
<dbReference type="Proteomes" id="UP000028880">
    <property type="component" value="Unassembled WGS sequence"/>
</dbReference>
<reference evidence="1" key="1">
    <citation type="journal article" date="2014" name="Genome Announc.">
        <title>Draft Genome Sequence of Mycobacterium triplex DSM 44626.</title>
        <authorList>
            <person name="Sassi M."/>
            <person name="Croce O."/>
            <person name="Robert C."/>
            <person name="Raoult D."/>
            <person name="Drancourt M."/>
        </authorList>
    </citation>
    <scope>NUCLEOTIDE SEQUENCE [LARGE SCALE GENOMIC DNA]</scope>
    <source>
        <strain evidence="1">DSM 44626</strain>
    </source>
</reference>
<dbReference type="AlphaFoldDB" id="A0A024K0G8"/>
<name>A0A024K0G8_9MYCO</name>
<protein>
    <submittedName>
        <fullName evidence="1">Uncharacterized protein</fullName>
    </submittedName>
</protein>
<dbReference type="STRING" id="47839.BN973_03792"/>
<reference evidence="1" key="2">
    <citation type="submission" date="2014-04" db="EMBL/GenBank/DDBJ databases">
        <authorList>
            <person name="Urmite Genomes U."/>
        </authorList>
    </citation>
    <scope>NUCLEOTIDE SEQUENCE</scope>
    <source>
        <strain evidence="1">DSM 44626</strain>
    </source>
</reference>
<gene>
    <name evidence="2" type="ORF">AWC29_12850</name>
    <name evidence="1" type="ORF">BN973_03792</name>
</gene>
<dbReference type="Proteomes" id="UP000193710">
    <property type="component" value="Unassembled WGS sequence"/>
</dbReference>
<dbReference type="OrthoDB" id="69057at2"/>
<evidence type="ECO:0000313" key="3">
    <source>
        <dbReference type="Proteomes" id="UP000193710"/>
    </source>
</evidence>